<feature type="non-terminal residue" evidence="4">
    <location>
        <position position="1"/>
    </location>
</feature>
<evidence type="ECO:0000256" key="3">
    <source>
        <dbReference type="ARBA" id="ARBA00022837"/>
    </source>
</evidence>
<accession>A0ABR1AP16</accession>
<evidence type="ECO:0000256" key="2">
    <source>
        <dbReference type="ARBA" id="ARBA00022737"/>
    </source>
</evidence>
<keyword evidence="3" id="KW-0106">Calcium</keyword>
<dbReference type="InterPro" id="IPR040365">
    <property type="entry name" value="EFHD1/2"/>
</dbReference>
<comment type="caution">
    <text evidence="4">The sequence shown here is derived from an EMBL/GenBank/DDBJ whole genome shotgun (WGS) entry which is preliminary data.</text>
</comment>
<reference evidence="4 5" key="1">
    <citation type="submission" date="2023-09" db="EMBL/GenBank/DDBJ databases">
        <title>Genomes of two closely related lineages of the louse Polyplax serrata with different host specificities.</title>
        <authorList>
            <person name="Martinu J."/>
            <person name="Tarabai H."/>
            <person name="Stefka J."/>
            <person name="Hypsa V."/>
        </authorList>
    </citation>
    <scope>NUCLEOTIDE SEQUENCE [LARGE SCALE GENOMIC DNA]</scope>
    <source>
        <strain evidence="4">98ZLc_SE</strain>
    </source>
</reference>
<dbReference type="PANTHER" id="PTHR13025:SF6">
    <property type="entry name" value="EF-HAND DOMAIN-CONTAINING PROTEIN-RELATED"/>
    <property type="match status" value="1"/>
</dbReference>
<proteinExistence type="predicted"/>
<name>A0ABR1AP16_POLSC</name>
<protein>
    <submittedName>
        <fullName evidence="4">Uncharacterized protein</fullName>
    </submittedName>
</protein>
<evidence type="ECO:0000313" key="5">
    <source>
        <dbReference type="Proteomes" id="UP001359485"/>
    </source>
</evidence>
<keyword evidence="2" id="KW-0677">Repeat</keyword>
<evidence type="ECO:0000313" key="4">
    <source>
        <dbReference type="EMBL" id="KAK6624237.1"/>
    </source>
</evidence>
<dbReference type="EMBL" id="JAWJWF010000046">
    <property type="protein sequence ID" value="KAK6624237.1"/>
    <property type="molecule type" value="Genomic_DNA"/>
</dbReference>
<organism evidence="4 5">
    <name type="scientific">Polyplax serrata</name>
    <name type="common">Common mouse louse</name>
    <dbReference type="NCBI Taxonomy" id="468196"/>
    <lineage>
        <taxon>Eukaryota</taxon>
        <taxon>Metazoa</taxon>
        <taxon>Ecdysozoa</taxon>
        <taxon>Arthropoda</taxon>
        <taxon>Hexapoda</taxon>
        <taxon>Insecta</taxon>
        <taxon>Pterygota</taxon>
        <taxon>Neoptera</taxon>
        <taxon>Paraneoptera</taxon>
        <taxon>Psocodea</taxon>
        <taxon>Troctomorpha</taxon>
        <taxon>Phthiraptera</taxon>
        <taxon>Anoplura</taxon>
        <taxon>Polyplacidae</taxon>
        <taxon>Polyplax</taxon>
    </lineage>
</organism>
<dbReference type="PANTHER" id="PTHR13025">
    <property type="entry name" value="EF-HAND DOMAIN-CONTAINING PROTEIN D"/>
    <property type="match status" value="1"/>
</dbReference>
<keyword evidence="5" id="KW-1185">Reference proteome</keyword>
<evidence type="ECO:0000256" key="1">
    <source>
        <dbReference type="ARBA" id="ARBA00022723"/>
    </source>
</evidence>
<gene>
    <name evidence="4" type="ORF">RUM44_011096</name>
</gene>
<keyword evidence="1" id="KW-0479">Metal-binding</keyword>
<dbReference type="Proteomes" id="UP001359485">
    <property type="component" value="Unassembled WGS sequence"/>
</dbReference>
<sequence length="59" mass="7164">HKMPMDNELSCILNRRQAINDALDEGEDVKPMYKVKNVYTEFHEFSRKQIKQYEQTFKQ</sequence>